<gene>
    <name evidence="1" type="ORF">SAMN04488101_101262</name>
</gene>
<keyword evidence="2" id="KW-1185">Reference proteome</keyword>
<dbReference type="STRING" id="475255.SAMN04488101_101262"/>
<reference evidence="1 2" key="1">
    <citation type="submission" date="2017-04" db="EMBL/GenBank/DDBJ databases">
        <authorList>
            <person name="Afonso C.L."/>
            <person name="Miller P.J."/>
            <person name="Scott M.A."/>
            <person name="Spackman E."/>
            <person name="Goraichik I."/>
            <person name="Dimitrov K.M."/>
            <person name="Suarez D.L."/>
            <person name="Swayne D.E."/>
        </authorList>
    </citation>
    <scope>NUCLEOTIDE SEQUENCE [LARGE SCALE GENOMIC DNA]</scope>
    <source>
        <strain evidence="1 2">DSM 19625</strain>
    </source>
</reference>
<dbReference type="OrthoDB" id="755287at2"/>
<dbReference type="AlphaFoldDB" id="A0A1W2A304"/>
<organism evidence="1 2">
    <name type="scientific">Pedobacter nyackensis</name>
    <dbReference type="NCBI Taxonomy" id="475255"/>
    <lineage>
        <taxon>Bacteria</taxon>
        <taxon>Pseudomonadati</taxon>
        <taxon>Bacteroidota</taxon>
        <taxon>Sphingobacteriia</taxon>
        <taxon>Sphingobacteriales</taxon>
        <taxon>Sphingobacteriaceae</taxon>
        <taxon>Pedobacter</taxon>
    </lineage>
</organism>
<sequence length="239" mass="26394">MKSLYIYLFLLFFVGCKKDEVTFKTSSSINVVNAAIDITAIKVNPSNKSINYAKTTDVVAYGTSKFYFSELGQQTLTAVSTADTTKVLFSNNFNSEGGFHTLYLAGQAPNIDTLFRREVNFPFIKTDVTTPAIEDNVTTLRFVNLSPNSPALKINIRNSTTNEVDNFSYKSISEWKRYMNKAATTTIFEIRNASTNALLLTYTFGASATNKFKNVALVIKGLVGGTGTNAFGVFPVNYF</sequence>
<accession>A0A1W2A304</accession>
<proteinExistence type="predicted"/>
<evidence type="ECO:0008006" key="3">
    <source>
        <dbReference type="Google" id="ProtNLM"/>
    </source>
</evidence>
<dbReference type="Proteomes" id="UP000192678">
    <property type="component" value="Unassembled WGS sequence"/>
</dbReference>
<protein>
    <recommendedName>
        <fullName evidence="3">DUF4397 domain-containing protein</fullName>
    </recommendedName>
</protein>
<evidence type="ECO:0000313" key="1">
    <source>
        <dbReference type="EMBL" id="SMC54688.1"/>
    </source>
</evidence>
<dbReference type="PROSITE" id="PS51257">
    <property type="entry name" value="PROKAR_LIPOPROTEIN"/>
    <property type="match status" value="1"/>
</dbReference>
<dbReference type="EMBL" id="FWYB01000001">
    <property type="protein sequence ID" value="SMC54688.1"/>
    <property type="molecule type" value="Genomic_DNA"/>
</dbReference>
<dbReference type="RefSeq" id="WP_084286851.1">
    <property type="nucleotide sequence ID" value="NZ_FWYB01000001.1"/>
</dbReference>
<name>A0A1W2A304_9SPHI</name>
<evidence type="ECO:0000313" key="2">
    <source>
        <dbReference type="Proteomes" id="UP000192678"/>
    </source>
</evidence>